<evidence type="ECO:0000313" key="8">
    <source>
        <dbReference type="CGD" id="CAL0000170707"/>
    </source>
</evidence>
<dbReference type="GeneID" id="8046532"/>
<dbReference type="GO" id="GO:0016740">
    <property type="term" value="F:transferase activity"/>
    <property type="evidence" value="ECO:0007669"/>
    <property type="project" value="UniProtKB-KW"/>
</dbReference>
<dbReference type="InterPro" id="IPR009644">
    <property type="entry name" value="FKTN/MNN4/W02B3.4-1"/>
</dbReference>
<dbReference type="GO" id="GO:0009100">
    <property type="term" value="P:glycoprotein metabolic process"/>
    <property type="evidence" value="ECO:0007669"/>
    <property type="project" value="UniProtKB-ARBA"/>
</dbReference>
<dbReference type="PANTHER" id="PTHR15407:SF28">
    <property type="entry name" value="RIBITOL-5-PHOSPHATE TRANSFERASE FKTN"/>
    <property type="match status" value="1"/>
</dbReference>
<evidence type="ECO:0000259" key="7">
    <source>
        <dbReference type="Pfam" id="PF04991"/>
    </source>
</evidence>
<dbReference type="RefSeq" id="XP_002418316.1">
    <property type="nucleotide sequence ID" value="XM_002418271.1"/>
</dbReference>
<dbReference type="eggNOG" id="ENOG502QREF">
    <property type="taxonomic scope" value="Eukaryota"/>
</dbReference>
<accession>B9WB46</accession>
<keyword evidence="4 6" id="KW-0472">Membrane</keyword>
<organism evidence="9 10">
    <name type="scientific">Candida dubliniensis (strain CD36 / ATCC MYA-646 / CBS 7987 / NCPF 3949 / NRRL Y-17841)</name>
    <name type="common">Yeast</name>
    <dbReference type="NCBI Taxonomy" id="573826"/>
    <lineage>
        <taxon>Eukaryota</taxon>
        <taxon>Fungi</taxon>
        <taxon>Dikarya</taxon>
        <taxon>Ascomycota</taxon>
        <taxon>Saccharomycotina</taxon>
        <taxon>Pichiomycetes</taxon>
        <taxon>Debaryomycetaceae</taxon>
        <taxon>Candida/Lodderomyces clade</taxon>
        <taxon>Candida</taxon>
    </lineage>
</organism>
<evidence type="ECO:0000313" key="10">
    <source>
        <dbReference type="Proteomes" id="UP000002605"/>
    </source>
</evidence>
<proteinExistence type="predicted"/>
<dbReference type="Proteomes" id="UP000002605">
    <property type="component" value="Chromosome 2"/>
</dbReference>
<dbReference type="KEGG" id="cdu:CD36_18380"/>
<dbReference type="Pfam" id="PF04991">
    <property type="entry name" value="LicD"/>
    <property type="match status" value="1"/>
</dbReference>
<feature type="region of interest" description="Disordered" evidence="5">
    <location>
        <begin position="810"/>
        <end position="840"/>
    </location>
</feature>
<dbReference type="CGD" id="CAL0000170707">
    <property type="gene designation" value="Cd36_18380"/>
</dbReference>
<dbReference type="GO" id="GO:0016020">
    <property type="term" value="C:membrane"/>
    <property type="evidence" value="ECO:0007669"/>
    <property type="project" value="UniProtKB-SubCell"/>
</dbReference>
<dbReference type="AlphaFoldDB" id="B9WB46"/>
<dbReference type="InterPro" id="IPR007074">
    <property type="entry name" value="LicD/FKTN/FKRP_NTP_transf"/>
</dbReference>
<evidence type="ECO:0000313" key="9">
    <source>
        <dbReference type="EMBL" id="CAX43616.1"/>
    </source>
</evidence>
<protein>
    <submittedName>
        <fullName evidence="9">Positive regulator for mannosylphosphate transferase, putative</fullName>
    </submittedName>
</protein>
<dbReference type="HOGENOM" id="CLU_008074_1_1_1"/>
<dbReference type="OrthoDB" id="444255at2759"/>
<feature type="domain" description="LicD/FKTN/FKRP nucleotidyltransferase" evidence="7">
    <location>
        <begin position="452"/>
        <end position="565"/>
    </location>
</feature>
<evidence type="ECO:0000256" key="1">
    <source>
        <dbReference type="ARBA" id="ARBA00004167"/>
    </source>
</evidence>
<evidence type="ECO:0000256" key="2">
    <source>
        <dbReference type="ARBA" id="ARBA00022692"/>
    </source>
</evidence>
<name>B9WB46_CANDC</name>
<keyword evidence="10" id="KW-1185">Reference proteome</keyword>
<comment type="subcellular location">
    <subcellularLocation>
        <location evidence="1">Membrane</location>
        <topology evidence="1">Single-pass membrane protein</topology>
    </subcellularLocation>
</comment>
<evidence type="ECO:0000256" key="6">
    <source>
        <dbReference type="SAM" id="Phobius"/>
    </source>
</evidence>
<evidence type="ECO:0000256" key="3">
    <source>
        <dbReference type="ARBA" id="ARBA00022989"/>
    </source>
</evidence>
<feature type="transmembrane region" description="Helical" evidence="6">
    <location>
        <begin position="7"/>
        <end position="26"/>
    </location>
</feature>
<dbReference type="PANTHER" id="PTHR15407">
    <property type="entry name" value="FUKUTIN-RELATED"/>
    <property type="match status" value="1"/>
</dbReference>
<gene>
    <name evidence="8" type="ordered locus">Cd36_18380</name>
    <name evidence="9" type="ORF">CD36_18380</name>
</gene>
<evidence type="ECO:0000256" key="5">
    <source>
        <dbReference type="SAM" id="MobiDB-lite"/>
    </source>
</evidence>
<evidence type="ECO:0000256" key="4">
    <source>
        <dbReference type="ARBA" id="ARBA00023136"/>
    </source>
</evidence>
<keyword evidence="3 6" id="KW-1133">Transmembrane helix</keyword>
<keyword evidence="2 6" id="KW-0812">Transmembrane</keyword>
<keyword evidence="9" id="KW-0808">Transferase</keyword>
<dbReference type="EMBL" id="FM992689">
    <property type="protein sequence ID" value="CAX43616.1"/>
    <property type="molecule type" value="Genomic_DNA"/>
</dbReference>
<reference evidence="9 10" key="1">
    <citation type="journal article" date="2009" name="Genome Res.">
        <title>Comparative genomics of the fungal pathogens Candida dubliniensis and Candida albicans.</title>
        <authorList>
            <person name="Jackson A.P."/>
            <person name="Gamble J.A."/>
            <person name="Yeomans T."/>
            <person name="Moran G.P."/>
            <person name="Saunders D."/>
            <person name="Harris D."/>
            <person name="Aslett M."/>
            <person name="Barrell J.F."/>
            <person name="Butler G."/>
            <person name="Citiulo F."/>
            <person name="Coleman D.C."/>
            <person name="de Groot P.W.J."/>
            <person name="Goodwin T.J."/>
            <person name="Quail M.A."/>
            <person name="McQuillan J."/>
            <person name="Munro C.A."/>
            <person name="Pain A."/>
            <person name="Poulter R.T."/>
            <person name="Rajandream M.A."/>
            <person name="Renauld H."/>
            <person name="Spiering M.J."/>
            <person name="Tivey A."/>
            <person name="Gow N.A.R."/>
            <person name="Barrell B."/>
            <person name="Sullivan D.J."/>
            <person name="Berriman M."/>
        </authorList>
    </citation>
    <scope>NUCLEOTIDE SEQUENCE [LARGE SCALE GENOMIC DNA]</scope>
    <source>
        <strain evidence="10">CD36 / ATCC MYA-646 / CBS 7987 / NCPF 3949 / NRRL Y-17841</strain>
    </source>
</reference>
<sequence>MRRSRGVLLVVSIVVFNLIVLSLFQFTPIDDYVIGNKYIDSIKQLLIKYQPDSPSSLFSSWSLSNDAAFALSMNHEKEISFHNEVATAVDKDKSSNALYDQLDSTTTKASQFDIIDIPNDIPLAYQPFDPRFTLGLLLKYVNEQDNRVLELPSFHWSDFVDMSPLENQLFHNTNNLDNNQQERLNCKDFDATKKNPRINQKNMLLPTQQYCIDDDQIDTILNDQESYSKYDSYVIEQLKEIKQQNSPISIGFHIFNFPGRNAKKYRPILGKAYVYEFMKNPSTLTMLLPTTDQEQQGLQMMYQMPVNQQTRNKISNTNQIFKSGITIDLKQELNKLINSNKPEKLTTLTYEKHLSHDSFVDNTPAIIMSMEQQSQAQPLNQTDTNYLNTLKFSLSYENPEKYFHEANILTREANFALGGHYDWRFMNGIINNTPQLTVSINQLIKSWFRLTNQFGLNTWIAHGSLLSWYWNGLQFPWDSDIDVQMPIMDLHKLSRHLNQSVIVDFGHDINNIRLGRYFLDCSSIISQRTRGNGNNNIDARFIDMDTGLYIDITGLALSNTKAPARFNKLLHSSPNNGELARENSRDATISELTRNEFLQVYNCRNNHFTRLEELSPIRLSLVEGEFGYIPNEFESILKTEYNEKSINNKDYNGFVFLPKLRIWVKKKPIINFVAAKEEKEQQQEQQQQQQQNESPKKTISIITIDLSDEEYSQYLLENQSELISYLITSNVTLFHQDELVHYFNGRSAKSLFFTEKELQQQQEDQQSQVILKKGLIQDLSQDLFKFNSFQSNYNYIDKLKEIKLLLGEKQEKQNSDDNNSDGYGDNDDPLNRNEIVNGIN</sequence>